<evidence type="ECO:0000313" key="1">
    <source>
        <dbReference type="EMBL" id="MCH95126.1"/>
    </source>
</evidence>
<dbReference type="Proteomes" id="UP000265520">
    <property type="component" value="Unassembled WGS sequence"/>
</dbReference>
<evidence type="ECO:0000313" key="2">
    <source>
        <dbReference type="Proteomes" id="UP000265520"/>
    </source>
</evidence>
<accession>A0A392N5Q4</accession>
<comment type="caution">
    <text evidence="1">The sequence shown here is derived from an EMBL/GenBank/DDBJ whole genome shotgun (WGS) entry which is preliminary data.</text>
</comment>
<protein>
    <submittedName>
        <fullName evidence="1">Uncharacterized protein</fullName>
    </submittedName>
</protein>
<sequence>MYVTACAGGWRNLGARHVHQDGGIKNSAMC</sequence>
<dbReference type="EMBL" id="LXQA010029037">
    <property type="protein sequence ID" value="MCH95126.1"/>
    <property type="molecule type" value="Genomic_DNA"/>
</dbReference>
<keyword evidence="2" id="KW-1185">Reference proteome</keyword>
<name>A0A392N5Q4_9FABA</name>
<feature type="non-terminal residue" evidence="1">
    <location>
        <position position="30"/>
    </location>
</feature>
<dbReference type="AlphaFoldDB" id="A0A392N5Q4"/>
<proteinExistence type="predicted"/>
<organism evidence="1 2">
    <name type="scientific">Trifolium medium</name>
    <dbReference type="NCBI Taxonomy" id="97028"/>
    <lineage>
        <taxon>Eukaryota</taxon>
        <taxon>Viridiplantae</taxon>
        <taxon>Streptophyta</taxon>
        <taxon>Embryophyta</taxon>
        <taxon>Tracheophyta</taxon>
        <taxon>Spermatophyta</taxon>
        <taxon>Magnoliopsida</taxon>
        <taxon>eudicotyledons</taxon>
        <taxon>Gunneridae</taxon>
        <taxon>Pentapetalae</taxon>
        <taxon>rosids</taxon>
        <taxon>fabids</taxon>
        <taxon>Fabales</taxon>
        <taxon>Fabaceae</taxon>
        <taxon>Papilionoideae</taxon>
        <taxon>50 kb inversion clade</taxon>
        <taxon>NPAAA clade</taxon>
        <taxon>Hologalegina</taxon>
        <taxon>IRL clade</taxon>
        <taxon>Trifolieae</taxon>
        <taxon>Trifolium</taxon>
    </lineage>
</organism>
<reference evidence="1 2" key="1">
    <citation type="journal article" date="2018" name="Front. Plant Sci.">
        <title>Red Clover (Trifolium pratense) and Zigzag Clover (T. medium) - A Picture of Genomic Similarities and Differences.</title>
        <authorList>
            <person name="Dluhosova J."/>
            <person name="Istvanek J."/>
            <person name="Nedelnik J."/>
            <person name="Repkova J."/>
        </authorList>
    </citation>
    <scope>NUCLEOTIDE SEQUENCE [LARGE SCALE GENOMIC DNA]</scope>
    <source>
        <strain evidence="2">cv. 10/8</strain>
        <tissue evidence="1">Leaf</tissue>
    </source>
</reference>